<name>A0A562YBI4_9FLAO</name>
<evidence type="ECO:0000313" key="2">
    <source>
        <dbReference type="EMBL" id="TWO31445.1"/>
    </source>
</evidence>
<keyword evidence="1" id="KW-0472">Membrane</keyword>
<evidence type="ECO:0000256" key="1">
    <source>
        <dbReference type="SAM" id="Phobius"/>
    </source>
</evidence>
<sequence>MNSITKHLKLIAIILITPFLVQSCTIYKSANVSLEEAAKSESKTKIVKKDGKREKYSKVLLLDSGELYGVNWVNRKQTTDSIFIDAKTVKKVKLENKKLNSNIEGVIWAISWIGGLTLAIVYVYPWMFGV</sequence>
<protein>
    <recommendedName>
        <fullName evidence="4">Lipoprotein</fullName>
    </recommendedName>
</protein>
<feature type="transmembrane region" description="Helical" evidence="1">
    <location>
        <begin position="106"/>
        <end position="127"/>
    </location>
</feature>
<evidence type="ECO:0000313" key="3">
    <source>
        <dbReference type="Proteomes" id="UP000295814"/>
    </source>
</evidence>
<accession>A0A562YBI4</accession>
<dbReference type="Proteomes" id="UP000295814">
    <property type="component" value="Unassembled WGS sequence"/>
</dbReference>
<dbReference type="OrthoDB" id="1453201at2"/>
<dbReference type="RefSeq" id="WP_133357421.1">
    <property type="nucleotide sequence ID" value="NZ_SMZJ02000012.1"/>
</dbReference>
<dbReference type="AlphaFoldDB" id="A0A562YBI4"/>
<evidence type="ECO:0008006" key="4">
    <source>
        <dbReference type="Google" id="ProtNLM"/>
    </source>
</evidence>
<gene>
    <name evidence="2" type="ORF">E1J38_013605</name>
</gene>
<comment type="caution">
    <text evidence="2">The sequence shown here is derived from an EMBL/GenBank/DDBJ whole genome shotgun (WGS) entry which is preliminary data.</text>
</comment>
<keyword evidence="1" id="KW-1133">Transmembrane helix</keyword>
<dbReference type="PROSITE" id="PS51257">
    <property type="entry name" value="PROKAR_LIPOPROTEIN"/>
    <property type="match status" value="1"/>
</dbReference>
<proteinExistence type="predicted"/>
<dbReference type="EMBL" id="SMZJ02000012">
    <property type="protein sequence ID" value="TWO31445.1"/>
    <property type="molecule type" value="Genomic_DNA"/>
</dbReference>
<keyword evidence="1" id="KW-0812">Transmembrane</keyword>
<reference evidence="2 3" key="1">
    <citation type="submission" date="2019-07" db="EMBL/GenBank/DDBJ databases">
        <title>Seonamhaeicola sp. W255 draft genome.</title>
        <authorList>
            <person name="Zhang X.-Y."/>
            <person name="Zhang R."/>
            <person name="Zhong Y.-L."/>
            <person name="Du Z.-J."/>
        </authorList>
    </citation>
    <scope>NUCLEOTIDE SEQUENCE [LARGE SCALE GENOMIC DNA]</scope>
    <source>
        <strain evidence="2 3">W255</strain>
    </source>
</reference>
<keyword evidence="3" id="KW-1185">Reference proteome</keyword>
<organism evidence="2 3">
    <name type="scientific">Seonamhaeicola sediminis</name>
    <dbReference type="NCBI Taxonomy" id="2528206"/>
    <lineage>
        <taxon>Bacteria</taxon>
        <taxon>Pseudomonadati</taxon>
        <taxon>Bacteroidota</taxon>
        <taxon>Flavobacteriia</taxon>
        <taxon>Flavobacteriales</taxon>
        <taxon>Flavobacteriaceae</taxon>
    </lineage>
</organism>